<dbReference type="GO" id="GO:0032217">
    <property type="term" value="F:riboflavin transmembrane transporter activity"/>
    <property type="evidence" value="ECO:0007669"/>
    <property type="project" value="UniProtKB-UniRule"/>
</dbReference>
<evidence type="ECO:0000256" key="1">
    <source>
        <dbReference type="ARBA" id="ARBA00004651"/>
    </source>
</evidence>
<reference evidence="10 11" key="1">
    <citation type="journal article" date="2005" name="Proc. Natl. Acad. Sci. U.S.A.">
        <title>Whole genome sequence of Staphylococcus saprophyticus reveals the pathogenesis of uncomplicated urinary tract infection.</title>
        <authorList>
            <person name="Kuroda M."/>
            <person name="Yamashita A."/>
            <person name="Hirakawa H."/>
            <person name="Kumano M."/>
            <person name="Morikawa K."/>
            <person name="Higashide M."/>
            <person name="Maruyama A."/>
            <person name="Inose Y."/>
            <person name="Matoba K."/>
            <person name="Toh H."/>
            <person name="Kuhara S."/>
            <person name="Hattori M."/>
            <person name="Ohta T."/>
        </authorList>
    </citation>
    <scope>NUCLEOTIDE SEQUENCE [LARGE SCALE GENOMIC DNA]</scope>
    <source>
        <strain evidence="11">ATCC 15305 / DSM 20229 / NCIMB 8711 / NCTC 7292 / S-41</strain>
    </source>
</reference>
<feature type="transmembrane region" description="Helical" evidence="9">
    <location>
        <begin position="26"/>
        <end position="48"/>
    </location>
</feature>
<evidence type="ECO:0000256" key="7">
    <source>
        <dbReference type="ARBA" id="ARBA00023136"/>
    </source>
</evidence>
<dbReference type="PANTHER" id="PTHR38438:SF1">
    <property type="entry name" value="RIBOFLAVIN TRANSPORTER RIBU"/>
    <property type="match status" value="1"/>
</dbReference>
<feature type="transmembrane region" description="Helical" evidence="9">
    <location>
        <begin position="60"/>
        <end position="80"/>
    </location>
</feature>
<dbReference type="InterPro" id="IPR025720">
    <property type="entry name" value="RibU"/>
</dbReference>
<evidence type="ECO:0000256" key="5">
    <source>
        <dbReference type="ARBA" id="ARBA00022692"/>
    </source>
</evidence>
<sequence>MQFIPPILCKMNGRRQLNMHQQTKRLITISMLSAVAFILMFIKFPIPFLPPYLTLDFGDVPALLATFILGPVAGLIVEFIKNLLNFLFNIGDPVGPVANFLAASSFLLTAYFVTKYKDKIKSQIVGLSIATVVMTIVLSILNYFVLLPLYGMIMNLSDVVENVKIVIVSGVIPFNIIKGIVISIIFILLYNRLKNVLPK</sequence>
<dbReference type="InterPro" id="IPR024529">
    <property type="entry name" value="ECF_trnsprt_substrate-spec"/>
</dbReference>
<name>Q49XT8_STAS1</name>
<keyword evidence="4 8" id="KW-1003">Cell membrane</keyword>
<dbReference type="Gene3D" id="1.10.1760.20">
    <property type="match status" value="1"/>
</dbReference>
<accession>Q49XT8</accession>
<dbReference type="Proteomes" id="UP000006371">
    <property type="component" value="Chromosome"/>
</dbReference>
<evidence type="ECO:0000256" key="8">
    <source>
        <dbReference type="PIRNR" id="PIRNR037778"/>
    </source>
</evidence>
<evidence type="ECO:0000313" key="11">
    <source>
        <dbReference type="Proteomes" id="UP000006371"/>
    </source>
</evidence>
<dbReference type="AlphaFoldDB" id="Q49XT8"/>
<feature type="transmembrane region" description="Helical" evidence="9">
    <location>
        <begin position="124"/>
        <end position="145"/>
    </location>
</feature>
<dbReference type="EMBL" id="AP008934">
    <property type="protein sequence ID" value="BAE18407.1"/>
    <property type="molecule type" value="Genomic_DNA"/>
</dbReference>
<evidence type="ECO:0000256" key="4">
    <source>
        <dbReference type="ARBA" id="ARBA00022475"/>
    </source>
</evidence>
<evidence type="ECO:0000256" key="9">
    <source>
        <dbReference type="SAM" id="Phobius"/>
    </source>
</evidence>
<comment type="subcellular location">
    <subcellularLocation>
        <location evidence="1">Cell membrane</location>
        <topology evidence="1">Multi-pass membrane protein</topology>
    </subcellularLocation>
</comment>
<organism evidence="10 11">
    <name type="scientific">Staphylococcus saprophyticus subsp. saprophyticus (strain ATCC 15305 / DSM 20229 / NCIMB 8711 / NCTC 7292 / S-41)</name>
    <dbReference type="NCBI Taxonomy" id="342451"/>
    <lineage>
        <taxon>Bacteria</taxon>
        <taxon>Bacillati</taxon>
        <taxon>Bacillota</taxon>
        <taxon>Bacilli</taxon>
        <taxon>Bacillales</taxon>
        <taxon>Staphylococcaceae</taxon>
        <taxon>Staphylococcus</taxon>
    </lineage>
</organism>
<keyword evidence="7 8" id="KW-0472">Membrane</keyword>
<feature type="transmembrane region" description="Helical" evidence="9">
    <location>
        <begin position="165"/>
        <end position="190"/>
    </location>
</feature>
<evidence type="ECO:0000256" key="3">
    <source>
        <dbReference type="ARBA" id="ARBA00022448"/>
    </source>
</evidence>
<evidence type="ECO:0000256" key="6">
    <source>
        <dbReference type="ARBA" id="ARBA00022989"/>
    </source>
</evidence>
<dbReference type="HOGENOM" id="CLU_086673_2_2_9"/>
<comment type="similarity">
    <text evidence="2 8">Belongs to the prokaryotic riboflavin transporter (P-RFT) (TC 2.A.87) family.</text>
</comment>
<gene>
    <name evidence="10" type="ordered locus">SSP1262</name>
</gene>
<dbReference type="KEGG" id="ssp:SSP1262"/>
<dbReference type="PIRSF" id="PIRSF037778">
    <property type="entry name" value="UCP037778_transp_RibU"/>
    <property type="match status" value="1"/>
</dbReference>
<keyword evidence="6 9" id="KW-1133">Transmembrane helix</keyword>
<keyword evidence="5 9" id="KW-0812">Transmembrane</keyword>
<evidence type="ECO:0000313" key="10">
    <source>
        <dbReference type="EMBL" id="BAE18407.1"/>
    </source>
</evidence>
<protein>
    <recommendedName>
        <fullName evidence="8">Riboflavin transporter</fullName>
    </recommendedName>
</protein>
<dbReference type="eggNOG" id="COG3601">
    <property type="taxonomic scope" value="Bacteria"/>
</dbReference>
<dbReference type="PANTHER" id="PTHR38438">
    <property type="entry name" value="RIBOFLAVIN TRANSPORTER RIBU"/>
    <property type="match status" value="1"/>
</dbReference>
<dbReference type="Pfam" id="PF12822">
    <property type="entry name" value="ECF_trnsprt"/>
    <property type="match status" value="1"/>
</dbReference>
<keyword evidence="3 8" id="KW-0813">Transport</keyword>
<proteinExistence type="inferred from homology"/>
<comment type="function">
    <text evidence="8">Probably a riboflavin-binding protein that interacts with the energy-coupling factor (ECF) ABC-transporter complex.</text>
</comment>
<evidence type="ECO:0000256" key="2">
    <source>
        <dbReference type="ARBA" id="ARBA00005540"/>
    </source>
</evidence>
<keyword evidence="11" id="KW-1185">Reference proteome</keyword>
<dbReference type="GO" id="GO:0005886">
    <property type="term" value="C:plasma membrane"/>
    <property type="evidence" value="ECO:0007669"/>
    <property type="project" value="UniProtKB-SubCell"/>
</dbReference>